<gene>
    <name evidence="15" type="ORF">MKZ38_007388</name>
</gene>
<comment type="subcellular location">
    <subcellularLocation>
        <location evidence="1">Membrane</location>
        <topology evidence="1">Single-pass type II membrane protein</topology>
    </subcellularLocation>
</comment>
<keyword evidence="8" id="KW-0547">Nucleotide-binding</keyword>
<keyword evidence="5" id="KW-0328">Glycosyltransferase</keyword>
<dbReference type="InterPro" id="IPR026050">
    <property type="entry name" value="C1GALT1/C1GALT1_chp1"/>
</dbReference>
<dbReference type="Gene3D" id="3.90.550.50">
    <property type="match status" value="1"/>
</dbReference>
<dbReference type="EC" id="2.4.1.122" evidence="4"/>
<protein>
    <recommendedName>
        <fullName evidence="4">N-acetylgalactosaminide beta-1,3-galactosyltransferase</fullName>
        <ecNumber evidence="4">2.4.1.122</ecNumber>
    </recommendedName>
</protein>
<keyword evidence="7 13" id="KW-0812">Transmembrane</keyword>
<evidence type="ECO:0000313" key="16">
    <source>
        <dbReference type="Proteomes" id="UP001201980"/>
    </source>
</evidence>
<evidence type="ECO:0000256" key="13">
    <source>
        <dbReference type="SAM" id="Phobius"/>
    </source>
</evidence>
<sequence length="524" mass="60323">MHVCLITRRSRFGVFAVALTFCVLLLVYWRQPGGVLENTNFHIPLGKSSDGDTTKDGAKTGSPPDFGTTSRFRPVSFPKDKKATDDELCASFPSHLLQSVQPVLKVGHYDVMKKDLLTAQLDGPSRCFSPDELLVFSDLDDNFGKHEVVDVLATLPEQYRNTADNTKWQNYERMRELRAEGLLDIDHEATKNISGWSLDKFKFLAIVEQAWERKPGRDWYVFYETDTYVFWDNMFRFLGNLDPETPMYMGSPSPGREDPVRLKHEKSKVTWFANGGPGYVISRAAMRKLLDREVGPNGRYATGSLTERWYKIARDDCCGDSVVGWALWNNDVPVSGYWPLFNPHSLHGVPYYDSQWCQPVLTLHKSRPDAVTDLWRWEHQVRTPHRPLVYRDLYEFGLSDVPAQKENWDNGAWASFKPQSRVNSLGMCEKECEVAKKCVQYRWKEGAETGCLLMREVTLGVAKEPQEVEGKKEDGVKEQENHERDGETKVRYTSGWMLDRIGRWKKERPCSKVDWVPPSIKRIF</sequence>
<evidence type="ECO:0000256" key="8">
    <source>
        <dbReference type="ARBA" id="ARBA00022741"/>
    </source>
</evidence>
<evidence type="ECO:0000256" key="1">
    <source>
        <dbReference type="ARBA" id="ARBA00004606"/>
    </source>
</evidence>
<feature type="region of interest" description="Disordered" evidence="12">
    <location>
        <begin position="464"/>
        <end position="487"/>
    </location>
</feature>
<evidence type="ECO:0000256" key="7">
    <source>
        <dbReference type="ARBA" id="ARBA00022692"/>
    </source>
</evidence>
<evidence type="ECO:0000313" key="15">
    <source>
        <dbReference type="EMBL" id="KAJ2894620.1"/>
    </source>
</evidence>
<evidence type="ECO:0000256" key="3">
    <source>
        <dbReference type="ARBA" id="ARBA00006462"/>
    </source>
</evidence>
<evidence type="ECO:0000256" key="4">
    <source>
        <dbReference type="ARBA" id="ARBA00012557"/>
    </source>
</evidence>
<accession>A0AAD5WN99</accession>
<name>A0AAD5WN99_9PEZI</name>
<feature type="transmembrane region" description="Helical" evidence="13">
    <location>
        <begin position="12"/>
        <end position="29"/>
    </location>
</feature>
<evidence type="ECO:0000256" key="5">
    <source>
        <dbReference type="ARBA" id="ARBA00022676"/>
    </source>
</evidence>
<evidence type="ECO:0000256" key="11">
    <source>
        <dbReference type="ARBA" id="ARBA00023136"/>
    </source>
</evidence>
<evidence type="ECO:0000256" key="9">
    <source>
        <dbReference type="ARBA" id="ARBA00022968"/>
    </source>
</evidence>
<dbReference type="GO" id="GO:0016263">
    <property type="term" value="F:glycoprotein-N-acetylgalactosamine 3-beta-galactosyltransferase activity"/>
    <property type="evidence" value="ECO:0007669"/>
    <property type="project" value="UniProtKB-EC"/>
</dbReference>
<evidence type="ECO:0000256" key="12">
    <source>
        <dbReference type="SAM" id="MobiDB-lite"/>
    </source>
</evidence>
<feature type="region of interest" description="Disordered" evidence="12">
    <location>
        <begin position="47"/>
        <end position="77"/>
    </location>
</feature>
<dbReference type="GO" id="GO:0000166">
    <property type="term" value="F:nucleotide binding"/>
    <property type="evidence" value="ECO:0007669"/>
    <property type="project" value="UniProtKB-KW"/>
</dbReference>
<evidence type="ECO:0000256" key="2">
    <source>
        <dbReference type="ARBA" id="ARBA00004922"/>
    </source>
</evidence>
<feature type="compositionally biased region" description="Basic and acidic residues" evidence="12">
    <location>
        <begin position="49"/>
        <end position="58"/>
    </location>
</feature>
<dbReference type="PANTHER" id="PTHR23033">
    <property type="entry name" value="BETA1,3-GALACTOSYLTRANSFERASE"/>
    <property type="match status" value="1"/>
</dbReference>
<keyword evidence="11 13" id="KW-0472">Membrane</keyword>
<dbReference type="InterPro" id="IPR003378">
    <property type="entry name" value="Fringe-like_glycosylTrfase"/>
</dbReference>
<comment type="caution">
    <text evidence="15">The sequence shown here is derived from an EMBL/GenBank/DDBJ whole genome shotgun (WGS) entry which is preliminary data.</text>
</comment>
<keyword evidence="6" id="KW-0808">Transferase</keyword>
<feature type="domain" description="Fringe-like glycosyltransferase" evidence="14">
    <location>
        <begin position="206"/>
        <end position="290"/>
    </location>
</feature>
<comment type="pathway">
    <text evidence="2">Protein modification; protein glycosylation.</text>
</comment>
<evidence type="ECO:0000256" key="10">
    <source>
        <dbReference type="ARBA" id="ARBA00022989"/>
    </source>
</evidence>
<dbReference type="PANTHER" id="PTHR23033:SF43">
    <property type="entry name" value="APPLE DOMAIN-CONTAINING PROTEIN"/>
    <property type="match status" value="1"/>
</dbReference>
<reference evidence="15" key="1">
    <citation type="submission" date="2022-07" db="EMBL/GenBank/DDBJ databases">
        <title>Draft genome sequence of Zalerion maritima ATCC 34329, a (micro)plastics degrading marine fungus.</title>
        <authorList>
            <person name="Paco A."/>
            <person name="Goncalves M.F.M."/>
            <person name="Rocha-Santos T.A.P."/>
            <person name="Alves A."/>
        </authorList>
    </citation>
    <scope>NUCLEOTIDE SEQUENCE</scope>
    <source>
        <strain evidence="15">ATCC 34329</strain>
    </source>
</reference>
<keyword evidence="9" id="KW-0735">Signal-anchor</keyword>
<comment type="similarity">
    <text evidence="3">Belongs to the glycosyltransferase 31 family. Beta3-Gal-T subfamily.</text>
</comment>
<evidence type="ECO:0000259" key="14">
    <source>
        <dbReference type="Pfam" id="PF02434"/>
    </source>
</evidence>
<dbReference type="Pfam" id="PF02434">
    <property type="entry name" value="Fringe"/>
    <property type="match status" value="1"/>
</dbReference>
<dbReference type="GO" id="GO:0016020">
    <property type="term" value="C:membrane"/>
    <property type="evidence" value="ECO:0007669"/>
    <property type="project" value="UniProtKB-SubCell"/>
</dbReference>
<dbReference type="AlphaFoldDB" id="A0AAD5WN99"/>
<dbReference type="EMBL" id="JAKWBI020000474">
    <property type="protein sequence ID" value="KAJ2894620.1"/>
    <property type="molecule type" value="Genomic_DNA"/>
</dbReference>
<organism evidence="15 16">
    <name type="scientific">Zalerion maritima</name>
    <dbReference type="NCBI Taxonomy" id="339359"/>
    <lineage>
        <taxon>Eukaryota</taxon>
        <taxon>Fungi</taxon>
        <taxon>Dikarya</taxon>
        <taxon>Ascomycota</taxon>
        <taxon>Pezizomycotina</taxon>
        <taxon>Sordariomycetes</taxon>
        <taxon>Lulworthiomycetidae</taxon>
        <taxon>Lulworthiales</taxon>
        <taxon>Lulworthiaceae</taxon>
        <taxon>Zalerion</taxon>
    </lineage>
</organism>
<keyword evidence="16" id="KW-1185">Reference proteome</keyword>
<keyword evidence="10 13" id="KW-1133">Transmembrane helix</keyword>
<proteinExistence type="inferred from homology"/>
<dbReference type="Proteomes" id="UP001201980">
    <property type="component" value="Unassembled WGS sequence"/>
</dbReference>
<evidence type="ECO:0000256" key="6">
    <source>
        <dbReference type="ARBA" id="ARBA00022679"/>
    </source>
</evidence>